<feature type="region of interest" description="Disordered" evidence="1">
    <location>
        <begin position="269"/>
        <end position="305"/>
    </location>
</feature>
<feature type="transmembrane region" description="Helical" evidence="2">
    <location>
        <begin position="12"/>
        <end position="36"/>
    </location>
</feature>
<protein>
    <submittedName>
        <fullName evidence="3">Uncharacterized protein</fullName>
    </submittedName>
</protein>
<dbReference type="RefSeq" id="WP_344342816.1">
    <property type="nucleotide sequence ID" value="NZ_BAAAQT010000006.1"/>
</dbReference>
<feature type="transmembrane region" description="Helical" evidence="2">
    <location>
        <begin position="205"/>
        <end position="228"/>
    </location>
</feature>
<feature type="transmembrane region" description="Helical" evidence="2">
    <location>
        <begin position="106"/>
        <end position="130"/>
    </location>
</feature>
<gene>
    <name evidence="3" type="ORF">GCM10009846_18010</name>
</gene>
<feature type="transmembrane region" description="Helical" evidence="2">
    <location>
        <begin position="175"/>
        <end position="198"/>
    </location>
</feature>
<feature type="compositionally biased region" description="Low complexity" evidence="1">
    <location>
        <begin position="269"/>
        <end position="289"/>
    </location>
</feature>
<evidence type="ECO:0000313" key="4">
    <source>
        <dbReference type="Proteomes" id="UP001501599"/>
    </source>
</evidence>
<keyword evidence="2" id="KW-1133">Transmembrane helix</keyword>
<proteinExistence type="predicted"/>
<keyword evidence="4" id="KW-1185">Reference proteome</keyword>
<feature type="transmembrane region" description="Helical" evidence="2">
    <location>
        <begin position="75"/>
        <end position="100"/>
    </location>
</feature>
<organism evidence="3 4">
    <name type="scientific">Agrococcus versicolor</name>
    <dbReference type="NCBI Taxonomy" id="501482"/>
    <lineage>
        <taxon>Bacteria</taxon>
        <taxon>Bacillati</taxon>
        <taxon>Actinomycetota</taxon>
        <taxon>Actinomycetes</taxon>
        <taxon>Micrococcales</taxon>
        <taxon>Microbacteriaceae</taxon>
        <taxon>Agrococcus</taxon>
    </lineage>
</organism>
<feature type="compositionally biased region" description="Pro residues" evidence="1">
    <location>
        <begin position="292"/>
        <end position="305"/>
    </location>
</feature>
<keyword evidence="2" id="KW-0812">Transmembrane</keyword>
<name>A0ABP5MLE5_9MICO</name>
<dbReference type="Proteomes" id="UP001501599">
    <property type="component" value="Unassembled WGS sequence"/>
</dbReference>
<sequence>MTTAATAQRPRPGLLELGLGLIVLGPWLVSTIAILTGPFDLAYTTSNVAWQMLLAYALPTALLALAAAVSRTRLLAVLAVVAAGIEIVGLAAVLIVHAVLGARADLTGTAVATLLYALGAGIAAVLALLATRSARLALPLRIAALVVAVATLVIRHLVALVSTVGLLVGVGDPSLAVPLLGGLLPLLLIVAGMAVAAVRSSATRWIAGGLVALGAVLELTLVGLRFAFGIDAMSLLSLVDVALTLVGGALVAWSASALARSRRADASGASAAAAGSPPAWATAPAATDGQHLPPPAPGTQVRPPQ</sequence>
<reference evidence="4" key="1">
    <citation type="journal article" date="2019" name="Int. J. Syst. Evol. Microbiol.">
        <title>The Global Catalogue of Microorganisms (GCM) 10K type strain sequencing project: providing services to taxonomists for standard genome sequencing and annotation.</title>
        <authorList>
            <consortium name="The Broad Institute Genomics Platform"/>
            <consortium name="The Broad Institute Genome Sequencing Center for Infectious Disease"/>
            <person name="Wu L."/>
            <person name="Ma J."/>
        </authorList>
    </citation>
    <scope>NUCLEOTIDE SEQUENCE [LARGE SCALE GENOMIC DNA]</scope>
    <source>
        <strain evidence="4">JCM 16026</strain>
    </source>
</reference>
<evidence type="ECO:0000313" key="3">
    <source>
        <dbReference type="EMBL" id="GAA2173958.1"/>
    </source>
</evidence>
<feature type="transmembrane region" description="Helical" evidence="2">
    <location>
        <begin position="48"/>
        <end position="68"/>
    </location>
</feature>
<keyword evidence="2" id="KW-0472">Membrane</keyword>
<comment type="caution">
    <text evidence="3">The sequence shown here is derived from an EMBL/GenBank/DDBJ whole genome shotgun (WGS) entry which is preliminary data.</text>
</comment>
<evidence type="ECO:0000256" key="2">
    <source>
        <dbReference type="SAM" id="Phobius"/>
    </source>
</evidence>
<feature type="transmembrane region" description="Helical" evidence="2">
    <location>
        <begin position="234"/>
        <end position="253"/>
    </location>
</feature>
<feature type="transmembrane region" description="Helical" evidence="2">
    <location>
        <begin position="142"/>
        <end position="169"/>
    </location>
</feature>
<evidence type="ECO:0000256" key="1">
    <source>
        <dbReference type="SAM" id="MobiDB-lite"/>
    </source>
</evidence>
<dbReference type="EMBL" id="BAAAQT010000006">
    <property type="protein sequence ID" value="GAA2173958.1"/>
    <property type="molecule type" value="Genomic_DNA"/>
</dbReference>
<accession>A0ABP5MLE5</accession>